<keyword evidence="3" id="KW-1185">Reference proteome</keyword>
<reference evidence="2" key="2">
    <citation type="submission" date="2025-09" db="UniProtKB">
        <authorList>
            <consortium name="Ensembl"/>
        </authorList>
    </citation>
    <scope>IDENTIFICATION</scope>
</reference>
<organism evidence="2 3">
    <name type="scientific">Periophthalmus magnuspinnatus</name>
    <dbReference type="NCBI Taxonomy" id="409849"/>
    <lineage>
        <taxon>Eukaryota</taxon>
        <taxon>Metazoa</taxon>
        <taxon>Chordata</taxon>
        <taxon>Craniata</taxon>
        <taxon>Vertebrata</taxon>
        <taxon>Euteleostomi</taxon>
        <taxon>Actinopterygii</taxon>
        <taxon>Neopterygii</taxon>
        <taxon>Teleostei</taxon>
        <taxon>Neoteleostei</taxon>
        <taxon>Acanthomorphata</taxon>
        <taxon>Gobiaria</taxon>
        <taxon>Gobiiformes</taxon>
        <taxon>Gobioidei</taxon>
        <taxon>Gobiidae</taxon>
        <taxon>Oxudercinae</taxon>
        <taxon>Periophthalmus</taxon>
    </lineage>
</organism>
<dbReference type="AlphaFoldDB" id="A0A3B4A857"/>
<feature type="compositionally biased region" description="Basic and acidic residues" evidence="1">
    <location>
        <begin position="12"/>
        <end position="21"/>
    </location>
</feature>
<dbReference type="STRING" id="409849.ENSPMGP00000012686"/>
<feature type="region of interest" description="Disordered" evidence="1">
    <location>
        <begin position="53"/>
        <end position="82"/>
    </location>
</feature>
<name>A0A3B4A857_9GOBI</name>
<dbReference type="Ensembl" id="ENSPMGT00000013534.1">
    <property type="protein sequence ID" value="ENSPMGP00000012686.1"/>
    <property type="gene ID" value="ENSPMGG00000010456.1"/>
</dbReference>
<evidence type="ECO:0000256" key="1">
    <source>
        <dbReference type="SAM" id="MobiDB-lite"/>
    </source>
</evidence>
<accession>A0A3B4A857</accession>
<feature type="region of interest" description="Disordered" evidence="1">
    <location>
        <begin position="1"/>
        <end position="29"/>
    </location>
</feature>
<protein>
    <submittedName>
        <fullName evidence="2">Uncharacterized protein</fullName>
    </submittedName>
</protein>
<proteinExistence type="predicted"/>
<feature type="compositionally biased region" description="Acidic residues" evidence="1">
    <location>
        <begin position="64"/>
        <end position="76"/>
    </location>
</feature>
<dbReference type="Proteomes" id="UP000261520">
    <property type="component" value="Unplaced"/>
</dbReference>
<evidence type="ECO:0000313" key="2">
    <source>
        <dbReference type="Ensembl" id="ENSPMGP00000012686.1"/>
    </source>
</evidence>
<evidence type="ECO:0000313" key="3">
    <source>
        <dbReference type="Proteomes" id="UP000261520"/>
    </source>
</evidence>
<reference evidence="2" key="1">
    <citation type="submission" date="2025-08" db="UniProtKB">
        <authorList>
            <consortium name="Ensembl"/>
        </authorList>
    </citation>
    <scope>IDENTIFICATION</scope>
</reference>
<sequence length="107" mass="11396">MKQTSNQRGRRHKDDLKHPETDEGDGEGAVVAHGLTAGLVRVTHKLRLLIVPNVLGRRAQDQHAEDEEDGEPDLPDDGGVNSRAHAVLGLCGSSALYDSVQSPALAA</sequence>